<gene>
    <name evidence="9" type="ORF">HK105_205043</name>
</gene>
<evidence type="ECO:0000256" key="5">
    <source>
        <dbReference type="SAM" id="MobiDB-lite"/>
    </source>
</evidence>
<evidence type="ECO:0000256" key="1">
    <source>
        <dbReference type="ARBA" id="ARBA00004370"/>
    </source>
</evidence>
<dbReference type="Proteomes" id="UP001527925">
    <property type="component" value="Unassembled WGS sequence"/>
</dbReference>
<keyword evidence="3 6" id="KW-1133">Transmembrane helix</keyword>
<sequence>MSVVDKKLSKRLAALDAFPKIELQLQQTTQSGGIVSLVMLFVLLVLASSEVYRWRSIDQKYEFLVDQTRSHEHALQINVDVTIAMDCKYLRADVLDISDTSLAVKEALHASPVVFHTEGTLSLASLMRRNWDMPLDINKLIRDKARERKKMKPPKGKLSARPTAENGGHGADKTIAGGVPNACRFRGSFPANKVEGMLHFTAGGHGYYGSHTPHDAINFTHRIDELSFGARYPGLVNPLDYTLEEGKTHFDNFMYYIGVVPTIYVDNARSLFSNVMLANQYAVTEFSHAIDPENPDTLPGIFIKYNIEPIMVRVTESRLGLVQFTTRMCGIIGGAYVTIGAILSGFHAVNSALKKQH</sequence>
<evidence type="ECO:0000259" key="7">
    <source>
        <dbReference type="Pfam" id="PF07970"/>
    </source>
</evidence>
<dbReference type="InterPro" id="IPR045888">
    <property type="entry name" value="Erv"/>
</dbReference>
<feature type="region of interest" description="Disordered" evidence="5">
    <location>
        <begin position="147"/>
        <end position="172"/>
    </location>
</feature>
<comment type="caution">
    <text evidence="9">The sequence shown here is derived from an EMBL/GenBank/DDBJ whole genome shotgun (WGS) entry which is preliminary data.</text>
</comment>
<dbReference type="PANTHER" id="PTHR10984">
    <property type="entry name" value="ENDOPLASMIC RETICULUM-GOLGI INTERMEDIATE COMPARTMENT PROTEIN"/>
    <property type="match status" value="1"/>
</dbReference>
<dbReference type="EMBL" id="JADGIZ020000024">
    <property type="protein sequence ID" value="KAL2915427.1"/>
    <property type="molecule type" value="Genomic_DNA"/>
</dbReference>
<evidence type="ECO:0000256" key="2">
    <source>
        <dbReference type="ARBA" id="ARBA00022692"/>
    </source>
</evidence>
<dbReference type="InterPro" id="IPR012936">
    <property type="entry name" value="Erv_C"/>
</dbReference>
<keyword evidence="4 6" id="KW-0472">Membrane</keyword>
<keyword evidence="2 6" id="KW-0812">Transmembrane</keyword>
<dbReference type="InterPro" id="IPR039542">
    <property type="entry name" value="Erv_N"/>
</dbReference>
<reference evidence="9 10" key="1">
    <citation type="submission" date="2023-09" db="EMBL/GenBank/DDBJ databases">
        <title>Pangenome analysis of Batrachochytrium dendrobatidis and related Chytrids.</title>
        <authorList>
            <person name="Yacoub M.N."/>
            <person name="Stajich J.E."/>
            <person name="James T.Y."/>
        </authorList>
    </citation>
    <scope>NUCLEOTIDE SEQUENCE [LARGE SCALE GENOMIC DNA]</scope>
    <source>
        <strain evidence="9 10">JEL0888</strain>
    </source>
</reference>
<evidence type="ECO:0000259" key="8">
    <source>
        <dbReference type="Pfam" id="PF13850"/>
    </source>
</evidence>
<organism evidence="9 10">
    <name type="scientific">Polyrhizophydium stewartii</name>
    <dbReference type="NCBI Taxonomy" id="2732419"/>
    <lineage>
        <taxon>Eukaryota</taxon>
        <taxon>Fungi</taxon>
        <taxon>Fungi incertae sedis</taxon>
        <taxon>Chytridiomycota</taxon>
        <taxon>Chytridiomycota incertae sedis</taxon>
        <taxon>Chytridiomycetes</taxon>
        <taxon>Rhizophydiales</taxon>
        <taxon>Rhizophydiales incertae sedis</taxon>
        <taxon>Polyrhizophydium</taxon>
    </lineage>
</organism>
<name>A0ABR4N7A3_9FUNG</name>
<protein>
    <submittedName>
        <fullName evidence="9">Uncharacterized protein</fullName>
    </submittedName>
</protein>
<accession>A0ABR4N7A3</accession>
<proteinExistence type="predicted"/>
<feature type="transmembrane region" description="Helical" evidence="6">
    <location>
        <begin position="328"/>
        <end position="349"/>
    </location>
</feature>
<evidence type="ECO:0000313" key="9">
    <source>
        <dbReference type="EMBL" id="KAL2915427.1"/>
    </source>
</evidence>
<evidence type="ECO:0000256" key="6">
    <source>
        <dbReference type="SAM" id="Phobius"/>
    </source>
</evidence>
<keyword evidence="10" id="KW-1185">Reference proteome</keyword>
<feature type="transmembrane region" description="Helical" evidence="6">
    <location>
        <begin position="33"/>
        <end position="52"/>
    </location>
</feature>
<feature type="domain" description="Endoplasmic reticulum vesicle transporter N-terminal" evidence="8">
    <location>
        <begin position="12"/>
        <end position="100"/>
    </location>
</feature>
<evidence type="ECO:0000256" key="3">
    <source>
        <dbReference type="ARBA" id="ARBA00022989"/>
    </source>
</evidence>
<evidence type="ECO:0000256" key="4">
    <source>
        <dbReference type="ARBA" id="ARBA00023136"/>
    </source>
</evidence>
<dbReference type="Pfam" id="PF07970">
    <property type="entry name" value="COPIIcoated_ERV"/>
    <property type="match status" value="1"/>
</dbReference>
<comment type="subcellular location">
    <subcellularLocation>
        <location evidence="1">Membrane</location>
    </subcellularLocation>
</comment>
<feature type="domain" description="Endoplasmic reticulum vesicle transporter C-terminal" evidence="7">
    <location>
        <begin position="180"/>
        <end position="341"/>
    </location>
</feature>
<dbReference type="Pfam" id="PF13850">
    <property type="entry name" value="ERGIC_N"/>
    <property type="match status" value="1"/>
</dbReference>
<dbReference type="PANTHER" id="PTHR10984:SF30">
    <property type="entry name" value="ENDOPLASMIC RETICULUM-GOLGI INTERMEDIATE COMPARTMENT PROTEIN 2"/>
    <property type="match status" value="1"/>
</dbReference>
<evidence type="ECO:0000313" key="10">
    <source>
        <dbReference type="Proteomes" id="UP001527925"/>
    </source>
</evidence>